<evidence type="ECO:0000259" key="2">
    <source>
        <dbReference type="PROSITE" id="PS50097"/>
    </source>
</evidence>
<dbReference type="Gene3D" id="3.30.710.10">
    <property type="entry name" value="Potassium Channel Kv1.1, Chain A"/>
    <property type="match status" value="2"/>
</dbReference>
<dbReference type="Proteomes" id="UP000623129">
    <property type="component" value="Unassembled WGS sequence"/>
</dbReference>
<evidence type="ECO:0000313" key="3">
    <source>
        <dbReference type="EMBL" id="KAF3326095.1"/>
    </source>
</evidence>
<dbReference type="InterPro" id="IPR011333">
    <property type="entry name" value="SKP1/BTB/POZ_sf"/>
</dbReference>
<dbReference type="InterPro" id="IPR059007">
    <property type="entry name" value="ARM_At1g04390"/>
</dbReference>
<dbReference type="CDD" id="cd18186">
    <property type="entry name" value="BTB_POZ_ZBTB_KLHL-like"/>
    <property type="match status" value="1"/>
</dbReference>
<dbReference type="InterPro" id="IPR016024">
    <property type="entry name" value="ARM-type_fold"/>
</dbReference>
<dbReference type="PANTHER" id="PTHR35918:SF1">
    <property type="entry name" value="BTB DOMAIN-CONTAINING PROTEIN"/>
    <property type="match status" value="1"/>
</dbReference>
<dbReference type="SUPFAM" id="SSF48371">
    <property type="entry name" value="ARM repeat"/>
    <property type="match status" value="1"/>
</dbReference>
<organism evidence="3 4">
    <name type="scientific">Carex littledalei</name>
    <dbReference type="NCBI Taxonomy" id="544730"/>
    <lineage>
        <taxon>Eukaryota</taxon>
        <taxon>Viridiplantae</taxon>
        <taxon>Streptophyta</taxon>
        <taxon>Embryophyta</taxon>
        <taxon>Tracheophyta</taxon>
        <taxon>Spermatophyta</taxon>
        <taxon>Magnoliopsida</taxon>
        <taxon>Liliopsida</taxon>
        <taxon>Poales</taxon>
        <taxon>Cyperaceae</taxon>
        <taxon>Cyperoideae</taxon>
        <taxon>Cariceae</taxon>
        <taxon>Carex</taxon>
        <taxon>Carex subgen. Euthyceras</taxon>
    </lineage>
</organism>
<dbReference type="InterPro" id="IPR044953">
    <property type="entry name" value="At1g04390-like"/>
</dbReference>
<keyword evidence="4" id="KW-1185">Reference proteome</keyword>
<feature type="domain" description="BTB" evidence="2">
    <location>
        <begin position="638"/>
        <end position="706"/>
    </location>
</feature>
<dbReference type="AlphaFoldDB" id="A0A833QGG3"/>
<proteinExistence type="predicted"/>
<feature type="domain" description="BTB" evidence="2">
    <location>
        <begin position="759"/>
        <end position="840"/>
    </location>
</feature>
<gene>
    <name evidence="3" type="ORF">FCM35_KLT09175</name>
</gene>
<dbReference type="InterPro" id="IPR000210">
    <property type="entry name" value="BTB/POZ_dom"/>
</dbReference>
<accession>A0A833QGG3</accession>
<reference evidence="3" key="1">
    <citation type="submission" date="2020-01" db="EMBL/GenBank/DDBJ databases">
        <title>Genome sequence of Kobresia littledalei, the first chromosome-level genome in the family Cyperaceae.</title>
        <authorList>
            <person name="Qu G."/>
        </authorList>
    </citation>
    <scope>NUCLEOTIDE SEQUENCE</scope>
    <source>
        <strain evidence="3">C.B.Clarke</strain>
        <tissue evidence="3">Leaf</tissue>
    </source>
</reference>
<dbReference type="Pfam" id="PF26522">
    <property type="entry name" value="ARM_6"/>
    <property type="match status" value="1"/>
</dbReference>
<dbReference type="EMBL" id="SWLB01000019">
    <property type="protein sequence ID" value="KAF3326095.1"/>
    <property type="molecule type" value="Genomic_DNA"/>
</dbReference>
<comment type="caution">
    <text evidence="3">The sequence shown here is derived from an EMBL/GenBank/DDBJ whole genome shotgun (WGS) entry which is preliminary data.</text>
</comment>
<dbReference type="OrthoDB" id="418748at2759"/>
<comment type="pathway">
    <text evidence="1">Protein modification; protein ubiquitination.</text>
</comment>
<evidence type="ECO:0000256" key="1">
    <source>
        <dbReference type="ARBA" id="ARBA00004906"/>
    </source>
</evidence>
<dbReference type="PANTHER" id="PTHR35918">
    <property type="entry name" value="OS06G0674800 PROTEIN"/>
    <property type="match status" value="1"/>
</dbReference>
<dbReference type="PROSITE" id="PS50097">
    <property type="entry name" value="BTB"/>
    <property type="match status" value="2"/>
</dbReference>
<dbReference type="Pfam" id="PF00651">
    <property type="entry name" value="BTB"/>
    <property type="match status" value="1"/>
</dbReference>
<name>A0A833QGG3_9POAL</name>
<dbReference type="SUPFAM" id="SSF54695">
    <property type="entry name" value="POZ domain"/>
    <property type="match status" value="2"/>
</dbReference>
<evidence type="ECO:0000313" key="4">
    <source>
        <dbReference type="Proteomes" id="UP000623129"/>
    </source>
</evidence>
<protein>
    <submittedName>
        <fullName evidence="3">BTB/POZ domain-containing protein</fullName>
    </submittedName>
</protein>
<sequence length="952" mass="106896">MGKEKQGGLSDRLLSLRHRLHESLSLGLKYDNEQEAKWVCIDAGIESQALKRMDAFLNSLSLSLSRHPLIQASISKIITALTGILKSHNTASVNNAIEVTSKLVFIIQTSIRDYPTLEMIASLSHLLSLNRFPPTRKSSCLAALSTILTNMSSASGKNHRKIKDILETNSIVVCISHFLKEIECFTETVVLLRTVVLGWPALRFRVWKDDNLMKILGENCDNSLILISTNVLKVLSSLALCSHGVKKMLENEALFCKIIKCMGKSSPVEVRIESLILFRHLVRFEEVTSTVRNANCETIVEAITDAMALSNGVPLILEACRTASVLTCRDGPHHLQLWAHDIDAIFVDIIFRRCSNKQSLLCNKEILEVDQHVWDSFGFLVAYLPRQFHPKATGEFCRLDDLISFACSWALNVVERSRSISSDMLHLEEPVCRALLLMFLSPCNYISQKSRSILSVLFKPCYDPLSQLVARVLSSLQSISAGAVPTSQAITDMVMLGFLSTFPQYQTLILERNGLNILLDFIKGRLESDIPVHREKLMPHLKKIYVGIRCCSKQFEDWRGADLPLFYALVCLSQLIEISNYATQDSTNSLFQCILSNDHIGEGPKSYCAYILSLFGFYGIQSDFGRKIGKVFDMKELADMRFILSDGYLLDVHGAILAARCPNLVPRNVGALSNKKTIVKMSERVDREALDKILGYVYSGFTEMNDLDEGCLKKVKVLTSNCGLESLSPMLNKEWPKWGSRGPHFELTRALGPDGYPFSDVILEAKSSKQLACNYSSCHLCTPHVHSHRIILCASCEYMRALFNSGMNDSFSNIIKVPAGWEALVKLTEFFYCGKIPQVNPDCHWKSLTQEEKLSELIAYTELSSLAEYWLLEGITEDILSYMLSLLSHGVTDEEVIIEVIRFAYGLGQHRIVEMGVKNLAPIYNKLRVSGYIAEIGDEVAEMLRVEHVRQL</sequence>